<dbReference type="AlphaFoldDB" id="A0A1V4SF76"/>
<dbReference type="PANTHER" id="PTHR33937:SF2">
    <property type="entry name" value="DINITROGENASE IRON-MOLYBDENUM COFACTOR BIOSYNTHESIS DOMAIN-CONTAINING PROTEIN"/>
    <property type="match status" value="1"/>
</dbReference>
<dbReference type="InterPro" id="IPR036105">
    <property type="entry name" value="DiNase_FeMo-co_biosyn_sf"/>
</dbReference>
<evidence type="ECO:0000313" key="2">
    <source>
        <dbReference type="EMBL" id="OPX42518.1"/>
    </source>
</evidence>
<organism evidence="2 3">
    <name type="scientific">Ruminiclostridium hungatei</name>
    <name type="common">Clostridium hungatei</name>
    <dbReference type="NCBI Taxonomy" id="48256"/>
    <lineage>
        <taxon>Bacteria</taxon>
        <taxon>Bacillati</taxon>
        <taxon>Bacillota</taxon>
        <taxon>Clostridia</taxon>
        <taxon>Eubacteriales</taxon>
        <taxon>Oscillospiraceae</taxon>
        <taxon>Ruminiclostridium</taxon>
    </lineage>
</organism>
<reference evidence="2 3" key="1">
    <citation type="submission" date="2017-03" db="EMBL/GenBank/DDBJ databases">
        <title>Genome sequence of Clostridium hungatei DSM 14427.</title>
        <authorList>
            <person name="Poehlein A."/>
            <person name="Daniel R."/>
        </authorList>
    </citation>
    <scope>NUCLEOTIDE SEQUENCE [LARGE SCALE GENOMIC DNA]</scope>
    <source>
        <strain evidence="2 3">DSM 14427</strain>
    </source>
</reference>
<dbReference type="STRING" id="48256.CLHUN_36430"/>
<accession>A0A1V4SF76</accession>
<proteinExistence type="predicted"/>
<keyword evidence="3" id="KW-1185">Reference proteome</keyword>
<dbReference type="InterPro" id="IPR051840">
    <property type="entry name" value="NifX/NifY_domain"/>
</dbReference>
<feature type="domain" description="Dinitrogenase iron-molybdenum cofactor biosynthesis" evidence="1">
    <location>
        <begin position="11"/>
        <end position="106"/>
    </location>
</feature>
<dbReference type="RefSeq" id="WP_080066051.1">
    <property type="nucleotide sequence ID" value="NZ_MZGX01000028.1"/>
</dbReference>
<dbReference type="EMBL" id="MZGX01000028">
    <property type="protein sequence ID" value="OPX42518.1"/>
    <property type="molecule type" value="Genomic_DNA"/>
</dbReference>
<dbReference type="Gene3D" id="3.30.420.130">
    <property type="entry name" value="Dinitrogenase iron-molybdenum cofactor biosynthesis domain"/>
    <property type="match status" value="1"/>
</dbReference>
<dbReference type="InterPro" id="IPR003731">
    <property type="entry name" value="Di-Nase_FeMo-co_biosynth"/>
</dbReference>
<dbReference type="Pfam" id="PF02579">
    <property type="entry name" value="Nitro_FeMo-Co"/>
    <property type="match status" value="1"/>
</dbReference>
<evidence type="ECO:0000313" key="3">
    <source>
        <dbReference type="Proteomes" id="UP000191554"/>
    </source>
</evidence>
<gene>
    <name evidence="2" type="primary">nifB_4</name>
    <name evidence="2" type="ORF">CLHUN_36430</name>
</gene>
<dbReference type="OrthoDB" id="280278at2"/>
<name>A0A1V4SF76_RUMHU</name>
<dbReference type="SUPFAM" id="SSF53146">
    <property type="entry name" value="Nitrogenase accessory factor-like"/>
    <property type="match status" value="1"/>
</dbReference>
<comment type="caution">
    <text evidence="2">The sequence shown here is derived from an EMBL/GenBank/DDBJ whole genome shotgun (WGS) entry which is preliminary data.</text>
</comment>
<sequence length="127" mass="13882">MEFKIAVASSDGKVVNQHFGHCRQFMIFDADSKGQWNFSEIRHTVPACSTGEHNESAMADVINAISDCRMVVVSQIGQGALEALENAGVKAYVIPGLIYSALNKVINPLIHSMEKVDYLNSAVKLKD</sequence>
<evidence type="ECO:0000259" key="1">
    <source>
        <dbReference type="Pfam" id="PF02579"/>
    </source>
</evidence>
<protein>
    <submittedName>
        <fullName evidence="2">FeMo cofactor biosynthesis protein NifB</fullName>
    </submittedName>
</protein>
<dbReference type="Proteomes" id="UP000191554">
    <property type="component" value="Unassembled WGS sequence"/>
</dbReference>
<dbReference type="PANTHER" id="PTHR33937">
    <property type="entry name" value="IRON-MOLYBDENUM PROTEIN-RELATED-RELATED"/>
    <property type="match status" value="1"/>
</dbReference>